<organism evidence="2 3">
    <name type="scientific">Miscanthus lutarioriparius</name>
    <dbReference type="NCBI Taxonomy" id="422564"/>
    <lineage>
        <taxon>Eukaryota</taxon>
        <taxon>Viridiplantae</taxon>
        <taxon>Streptophyta</taxon>
        <taxon>Embryophyta</taxon>
        <taxon>Tracheophyta</taxon>
        <taxon>Spermatophyta</taxon>
        <taxon>Magnoliopsida</taxon>
        <taxon>Liliopsida</taxon>
        <taxon>Poales</taxon>
        <taxon>Poaceae</taxon>
        <taxon>PACMAD clade</taxon>
        <taxon>Panicoideae</taxon>
        <taxon>Andropogonodae</taxon>
        <taxon>Andropogoneae</taxon>
        <taxon>Saccharinae</taxon>
        <taxon>Miscanthus</taxon>
    </lineage>
</organism>
<feature type="compositionally biased region" description="Polar residues" evidence="1">
    <location>
        <begin position="103"/>
        <end position="121"/>
    </location>
</feature>
<feature type="region of interest" description="Disordered" evidence="1">
    <location>
        <begin position="66"/>
        <end position="201"/>
    </location>
</feature>
<comment type="caution">
    <text evidence="2">The sequence shown here is derived from an EMBL/GenBank/DDBJ whole genome shotgun (WGS) entry which is preliminary data.</text>
</comment>
<gene>
    <name evidence="2" type="ORF">NCGR_LOCUS62253</name>
</gene>
<feature type="compositionally biased region" description="Polar residues" evidence="1">
    <location>
        <begin position="73"/>
        <end position="90"/>
    </location>
</feature>
<keyword evidence="3" id="KW-1185">Reference proteome</keyword>
<name>A0A811SB87_9POAL</name>
<evidence type="ECO:0000313" key="2">
    <source>
        <dbReference type="EMBL" id="CAD6338155.1"/>
    </source>
</evidence>
<sequence length="423" mass="45924">MGRSKKAAKASKVASEEERTWPVSVSSDGRLRTLVERGHLSVHEKYVSLPPTLPYFPRAPIVDLTDGPGAASGDTSAAPATNSAPITTGDPSGEVQSAAGRETTLSSTSLAADQTDTGTATNEERVSSPAPTTPSTQVAPSAATAAPALPAPKAAPSAPATGPSSLASNQLAPDPKGPAAADMEDSEEEERPRPEYDEEIAGANTVPHFDYTKESIWTWWMSPSGVRISLRNHQKTEFLRMMLPRMEETEHLGKRVKVLQDWLQAAKSRETESRALQEAKEAAEQAIAARRLNALAQFEVLNSQIQLKDEYISSLEMGIDPLLRSLHAEVAPEHQQETRLERHHEEQVHLLQEGTKLLEADRRSYAESSSAHTLAHVKAFYLGVVLEMFKDGLPRTITDEEAELLVDSCRPTAKVIASDLFTE</sequence>
<reference evidence="2" key="1">
    <citation type="submission" date="2020-10" db="EMBL/GenBank/DDBJ databases">
        <authorList>
            <person name="Han B."/>
            <person name="Lu T."/>
            <person name="Zhao Q."/>
            <person name="Huang X."/>
            <person name="Zhao Y."/>
        </authorList>
    </citation>
    <scope>NUCLEOTIDE SEQUENCE</scope>
</reference>
<dbReference type="EMBL" id="CAJGYO010000019">
    <property type="protein sequence ID" value="CAD6338155.1"/>
    <property type="molecule type" value="Genomic_DNA"/>
</dbReference>
<accession>A0A811SB87</accession>
<dbReference type="Proteomes" id="UP000604825">
    <property type="component" value="Unassembled WGS sequence"/>
</dbReference>
<dbReference type="AlphaFoldDB" id="A0A811SB87"/>
<protein>
    <submittedName>
        <fullName evidence="2">Uncharacterized protein</fullName>
    </submittedName>
</protein>
<evidence type="ECO:0000256" key="1">
    <source>
        <dbReference type="SAM" id="MobiDB-lite"/>
    </source>
</evidence>
<feature type="region of interest" description="Disordered" evidence="1">
    <location>
        <begin position="1"/>
        <end position="26"/>
    </location>
</feature>
<evidence type="ECO:0000313" key="3">
    <source>
        <dbReference type="Proteomes" id="UP000604825"/>
    </source>
</evidence>
<proteinExistence type="predicted"/>
<feature type="compositionally biased region" description="Low complexity" evidence="1">
    <location>
        <begin position="127"/>
        <end position="168"/>
    </location>
</feature>